<dbReference type="GO" id="GO:0003677">
    <property type="term" value="F:DNA binding"/>
    <property type="evidence" value="ECO:0007669"/>
    <property type="project" value="InterPro"/>
</dbReference>
<gene>
    <name evidence="2" type="ORF">HMF7854_13210</name>
</gene>
<name>A0A429VCT5_9SPHN</name>
<protein>
    <submittedName>
        <fullName evidence="2">Transcriptional regulator</fullName>
    </submittedName>
</protein>
<dbReference type="OrthoDB" id="9809693at2"/>
<reference evidence="2 3" key="1">
    <citation type="submission" date="2018-12" db="EMBL/GenBank/DDBJ databases">
        <title>Sphingomonas sp. HMF7854 Genome sequencing and assembly.</title>
        <authorList>
            <person name="Cha I."/>
            <person name="Kang H."/>
            <person name="Kim H."/>
            <person name="Kang J."/>
            <person name="Joh K."/>
        </authorList>
    </citation>
    <scope>NUCLEOTIDE SEQUENCE [LARGE SCALE GENOMIC DNA]</scope>
    <source>
        <strain evidence="2 3">HMF7854</strain>
    </source>
</reference>
<accession>A0A429VCT5</accession>
<dbReference type="RefSeq" id="WP_126719627.1">
    <property type="nucleotide sequence ID" value="NZ_RWJF01000001.1"/>
</dbReference>
<dbReference type="EMBL" id="RWJF01000001">
    <property type="protein sequence ID" value="RST31687.1"/>
    <property type="molecule type" value="Genomic_DNA"/>
</dbReference>
<organism evidence="2 3">
    <name type="scientific">Sphingomonas ginkgonis</name>
    <dbReference type="NCBI Taxonomy" id="2315330"/>
    <lineage>
        <taxon>Bacteria</taxon>
        <taxon>Pseudomonadati</taxon>
        <taxon>Pseudomonadota</taxon>
        <taxon>Alphaproteobacteria</taxon>
        <taxon>Sphingomonadales</taxon>
        <taxon>Sphingomonadaceae</taxon>
        <taxon>Sphingomonas</taxon>
    </lineage>
</organism>
<comment type="caution">
    <text evidence="2">The sequence shown here is derived from an EMBL/GenBank/DDBJ whole genome shotgun (WGS) entry which is preliminary data.</text>
</comment>
<evidence type="ECO:0000313" key="3">
    <source>
        <dbReference type="Proteomes" id="UP000274661"/>
    </source>
</evidence>
<dbReference type="AlphaFoldDB" id="A0A429VCT5"/>
<keyword evidence="3" id="KW-1185">Reference proteome</keyword>
<comment type="similarity">
    <text evidence="1">Belongs to the ros/MucR family.</text>
</comment>
<dbReference type="Proteomes" id="UP000274661">
    <property type="component" value="Unassembled WGS sequence"/>
</dbReference>
<dbReference type="GO" id="GO:0008270">
    <property type="term" value="F:zinc ion binding"/>
    <property type="evidence" value="ECO:0007669"/>
    <property type="project" value="InterPro"/>
</dbReference>
<dbReference type="InterPro" id="IPR008807">
    <property type="entry name" value="ROS_MUCR"/>
</dbReference>
<dbReference type="GO" id="GO:0006355">
    <property type="term" value="P:regulation of DNA-templated transcription"/>
    <property type="evidence" value="ECO:0007669"/>
    <property type="project" value="InterPro"/>
</dbReference>
<dbReference type="InterPro" id="IPR041920">
    <property type="entry name" value="ROS/MUCR_sf"/>
</dbReference>
<evidence type="ECO:0000256" key="1">
    <source>
        <dbReference type="ARBA" id="ARBA00007031"/>
    </source>
</evidence>
<sequence>MNDNDNNQETLITLTADIVAAHVSNNSVSVNDLPQLIQNVHGALAGLGGTQAAPEAKPEPKVPVRTSVKPDYIVCLEDGKKLKMLKRHLMTHYNMTPEQYRTKWGLAADYPMVAPNYAEQRRTLAKSIGLGTKRRKSAGARARS</sequence>
<evidence type="ECO:0000313" key="2">
    <source>
        <dbReference type="EMBL" id="RST31687.1"/>
    </source>
</evidence>
<proteinExistence type="inferred from homology"/>
<dbReference type="Pfam" id="PF05443">
    <property type="entry name" value="ROS_MUCR"/>
    <property type="match status" value="1"/>
</dbReference>
<dbReference type="Gene3D" id="1.10.10.1550">
    <property type="entry name" value="ROS/MUCR transcriptional regulator protein"/>
    <property type="match status" value="1"/>
</dbReference>